<gene>
    <name evidence="3" type="ORF">I592_03794</name>
    <name evidence="2" type="ORF">UKC_00567</name>
</gene>
<dbReference type="AlphaFoldDB" id="R2XU92"/>
<comment type="caution">
    <text evidence="2">The sequence shown here is derived from an EMBL/GenBank/DDBJ whole genome shotgun (WGS) entry which is preliminary data.</text>
</comment>
<evidence type="ECO:0008006" key="6">
    <source>
        <dbReference type="Google" id="ProtNLM"/>
    </source>
</evidence>
<accession>R2XU92</accession>
<keyword evidence="5" id="KW-1185">Reference proteome</keyword>
<dbReference type="eggNOG" id="COG2141">
    <property type="taxonomic scope" value="Bacteria"/>
</dbReference>
<feature type="transmembrane region" description="Helical" evidence="1">
    <location>
        <begin position="12"/>
        <end position="31"/>
    </location>
</feature>
<feature type="transmembrane region" description="Helical" evidence="1">
    <location>
        <begin position="189"/>
        <end position="207"/>
    </location>
</feature>
<evidence type="ECO:0000313" key="2">
    <source>
        <dbReference type="EMBL" id="EOI58494.1"/>
    </source>
</evidence>
<reference evidence="2 4" key="1">
    <citation type="submission" date="2013-02" db="EMBL/GenBank/DDBJ databases">
        <title>The Genome Sequence of Enterococcus gilvus ATCC BAA-350.</title>
        <authorList>
            <consortium name="The Broad Institute Genome Sequencing Platform"/>
            <consortium name="The Broad Institute Genome Sequencing Center for Infectious Disease"/>
            <person name="Earl A.M."/>
            <person name="Gilmore M.S."/>
            <person name="Lebreton F."/>
            <person name="Walker B."/>
            <person name="Young S.K."/>
            <person name="Zeng Q."/>
            <person name="Gargeya S."/>
            <person name="Fitzgerald M."/>
            <person name="Haas B."/>
            <person name="Abouelleil A."/>
            <person name="Alvarado L."/>
            <person name="Arachchi H.M."/>
            <person name="Berlin A.M."/>
            <person name="Chapman S.B."/>
            <person name="Dewar J."/>
            <person name="Goldberg J."/>
            <person name="Griggs A."/>
            <person name="Gujja S."/>
            <person name="Hansen M."/>
            <person name="Howarth C."/>
            <person name="Imamovic A."/>
            <person name="Larimer J."/>
            <person name="McCowan C."/>
            <person name="Murphy C."/>
            <person name="Neiman D."/>
            <person name="Pearson M."/>
            <person name="Priest M."/>
            <person name="Roberts A."/>
            <person name="Saif S."/>
            <person name="Shea T."/>
            <person name="Sisk P."/>
            <person name="Sykes S."/>
            <person name="Wortman J."/>
            <person name="Nusbaum C."/>
            <person name="Birren B."/>
        </authorList>
    </citation>
    <scope>NUCLEOTIDE SEQUENCE [LARGE SCALE GENOMIC DNA]</scope>
    <source>
        <strain evidence="2 4">ATCC BAA-350</strain>
    </source>
</reference>
<dbReference type="EMBL" id="ASWH01000002">
    <property type="protein sequence ID" value="EOW79654.1"/>
    <property type="molecule type" value="Genomic_DNA"/>
</dbReference>
<evidence type="ECO:0000313" key="5">
    <source>
        <dbReference type="Proteomes" id="UP000014160"/>
    </source>
</evidence>
<evidence type="ECO:0000313" key="4">
    <source>
        <dbReference type="Proteomes" id="UP000013750"/>
    </source>
</evidence>
<evidence type="ECO:0000256" key="1">
    <source>
        <dbReference type="SAM" id="Phobius"/>
    </source>
</evidence>
<keyword evidence="1" id="KW-0472">Membrane</keyword>
<dbReference type="InterPro" id="IPR049713">
    <property type="entry name" value="Pr6Pr-like"/>
</dbReference>
<dbReference type="PATRIC" id="fig|1158614.3.peg.582"/>
<dbReference type="EMBL" id="AJDQ01000003">
    <property type="protein sequence ID" value="EOI58494.1"/>
    <property type="molecule type" value="Genomic_DNA"/>
</dbReference>
<feature type="transmembrane region" description="Helical" evidence="1">
    <location>
        <begin position="78"/>
        <end position="95"/>
    </location>
</feature>
<organism evidence="2 4">
    <name type="scientific">Enterococcus gilvus ATCC BAA-350</name>
    <dbReference type="NCBI Taxonomy" id="1158614"/>
    <lineage>
        <taxon>Bacteria</taxon>
        <taxon>Bacillati</taxon>
        <taxon>Bacillota</taxon>
        <taxon>Bacilli</taxon>
        <taxon>Lactobacillales</taxon>
        <taxon>Enterococcaceae</taxon>
        <taxon>Enterococcus</taxon>
    </lineage>
</organism>
<name>R2XU92_9ENTE</name>
<sequence>MYTILKNGFRFLLVIGCGIGLALLLGIFEGRFEANQLIFYTIQSNLLIFFGYLYLIAKSLVASVSTKRNVAFDFSPNVMGALTLIIVITGLIYNFILVPSIPSTSEYAVNSLSDFLVHTYTPVMVFIDWLLFADTRPLKKIKPWTWAVLPLLYWVFTIIRAQIGGPIAGFDSYYPYFFIDAIDLGWPRVFLNVIVLLIFFVVFGYLMKLIAWGTNRFKPANANPRVY</sequence>
<protein>
    <recommendedName>
        <fullName evidence="6">Integral membrane protein</fullName>
    </recommendedName>
</protein>
<feature type="transmembrane region" description="Helical" evidence="1">
    <location>
        <begin position="115"/>
        <end position="132"/>
    </location>
</feature>
<evidence type="ECO:0000313" key="3">
    <source>
        <dbReference type="EMBL" id="EOW79654.1"/>
    </source>
</evidence>
<dbReference type="RefSeq" id="WP_010779016.1">
    <property type="nucleotide sequence ID" value="NZ_ASWH01000002.1"/>
</dbReference>
<reference evidence="3 5" key="2">
    <citation type="submission" date="2013-03" db="EMBL/GenBank/DDBJ databases">
        <title>The Genome Sequence of Enterococcus gilvus ATCC BAA-350 (PacBio/Illumina hybrid assembly).</title>
        <authorList>
            <consortium name="The Broad Institute Genomics Platform"/>
            <consortium name="The Broad Institute Genome Sequencing Center for Infectious Disease"/>
            <person name="Earl A."/>
            <person name="Russ C."/>
            <person name="Gilmore M."/>
            <person name="Surin D."/>
            <person name="Walker B."/>
            <person name="Young S."/>
            <person name="Zeng Q."/>
            <person name="Gargeya S."/>
            <person name="Fitzgerald M."/>
            <person name="Haas B."/>
            <person name="Abouelleil A."/>
            <person name="Allen A.W."/>
            <person name="Alvarado L."/>
            <person name="Arachchi H.M."/>
            <person name="Berlin A.M."/>
            <person name="Chapman S.B."/>
            <person name="Gainer-Dewar J."/>
            <person name="Goldberg J."/>
            <person name="Griggs A."/>
            <person name="Gujja S."/>
            <person name="Hansen M."/>
            <person name="Howarth C."/>
            <person name="Imamovic A."/>
            <person name="Ireland A."/>
            <person name="Larimer J."/>
            <person name="McCowan C."/>
            <person name="Murphy C."/>
            <person name="Pearson M."/>
            <person name="Poon T.W."/>
            <person name="Priest M."/>
            <person name="Roberts A."/>
            <person name="Saif S."/>
            <person name="Shea T."/>
            <person name="Sisk P."/>
            <person name="Sykes S."/>
            <person name="Wortman J."/>
            <person name="Nusbaum C."/>
            <person name="Birren B."/>
        </authorList>
    </citation>
    <scope>NUCLEOTIDE SEQUENCE [LARGE SCALE GENOMIC DNA]</scope>
    <source>
        <strain evidence="3 5">ATCC BAA-350</strain>
    </source>
</reference>
<dbReference type="OrthoDB" id="2339644at2"/>
<keyword evidence="1" id="KW-1133">Transmembrane helix</keyword>
<keyword evidence="1" id="KW-0812">Transmembrane</keyword>
<dbReference type="Proteomes" id="UP000013750">
    <property type="component" value="Unassembled WGS sequence"/>
</dbReference>
<dbReference type="HOGENOM" id="CLU_077680_3_1_9"/>
<dbReference type="Proteomes" id="UP000014160">
    <property type="component" value="Unassembled WGS sequence"/>
</dbReference>
<feature type="transmembrane region" description="Helical" evidence="1">
    <location>
        <begin position="144"/>
        <end position="169"/>
    </location>
</feature>
<dbReference type="NCBIfam" id="NF038065">
    <property type="entry name" value="Pr6Pr"/>
    <property type="match status" value="1"/>
</dbReference>
<proteinExistence type="predicted"/>
<feature type="transmembrane region" description="Helical" evidence="1">
    <location>
        <begin position="37"/>
        <end position="57"/>
    </location>
</feature>